<evidence type="ECO:0008006" key="4">
    <source>
        <dbReference type="Google" id="ProtNLM"/>
    </source>
</evidence>
<proteinExistence type="predicted"/>
<reference evidence="2 3" key="1">
    <citation type="journal article" date="2018" name="Nat. Biotechnol.">
        <title>A standardized bacterial taxonomy based on genome phylogeny substantially revises the tree of life.</title>
        <authorList>
            <person name="Parks D.H."/>
            <person name="Chuvochina M."/>
            <person name="Waite D.W."/>
            <person name="Rinke C."/>
            <person name="Skarshewski A."/>
            <person name="Chaumeil P.A."/>
            <person name="Hugenholtz P."/>
        </authorList>
    </citation>
    <scope>NUCLEOTIDE SEQUENCE [LARGE SCALE GENOMIC DNA]</scope>
    <source>
        <strain evidence="2">UBA10707</strain>
    </source>
</reference>
<name>A0A356LIL1_9BURK</name>
<feature type="chain" id="PRO_5016752144" description="DUF4148 domain-containing protein" evidence="1">
    <location>
        <begin position="22"/>
        <end position="88"/>
    </location>
</feature>
<evidence type="ECO:0000313" key="2">
    <source>
        <dbReference type="EMBL" id="HBP30807.1"/>
    </source>
</evidence>
<evidence type="ECO:0000313" key="3">
    <source>
        <dbReference type="Proteomes" id="UP000264036"/>
    </source>
</evidence>
<feature type="signal peptide" evidence="1">
    <location>
        <begin position="1"/>
        <end position="21"/>
    </location>
</feature>
<sequence length="88" mass="9464">MKNVLASLLFGAAFATGAAHAAGFSDSQYPFPENAVSPVQQNLIVDQSDTNDSAYPAILVRSTDSRADVRRDLADYQAEHPADEYMGD</sequence>
<keyword evidence="1" id="KW-0732">Signal</keyword>
<gene>
    <name evidence="2" type="ORF">DD666_15475</name>
</gene>
<protein>
    <recommendedName>
        <fullName evidence="4">DUF4148 domain-containing protein</fullName>
    </recommendedName>
</protein>
<evidence type="ECO:0000256" key="1">
    <source>
        <dbReference type="SAM" id="SignalP"/>
    </source>
</evidence>
<accession>A0A356LIL1</accession>
<dbReference type="EMBL" id="DOEK01000030">
    <property type="protein sequence ID" value="HBP30807.1"/>
    <property type="molecule type" value="Genomic_DNA"/>
</dbReference>
<organism evidence="2 3">
    <name type="scientific">Advenella kashmirensis</name>
    <dbReference type="NCBI Taxonomy" id="310575"/>
    <lineage>
        <taxon>Bacteria</taxon>
        <taxon>Pseudomonadati</taxon>
        <taxon>Pseudomonadota</taxon>
        <taxon>Betaproteobacteria</taxon>
        <taxon>Burkholderiales</taxon>
        <taxon>Alcaligenaceae</taxon>
    </lineage>
</organism>
<comment type="caution">
    <text evidence="2">The sequence shown here is derived from an EMBL/GenBank/DDBJ whole genome shotgun (WGS) entry which is preliminary data.</text>
</comment>
<dbReference type="AlphaFoldDB" id="A0A356LIL1"/>
<dbReference type="Proteomes" id="UP000264036">
    <property type="component" value="Unassembled WGS sequence"/>
</dbReference>